<dbReference type="EC" id="1.20.4.1" evidence="4 7"/>
<evidence type="ECO:0000256" key="2">
    <source>
        <dbReference type="ARBA" id="ARBA00022849"/>
    </source>
</evidence>
<comment type="catalytic activity">
    <reaction evidence="7">
        <text>[glutaredoxin]-dithiol + arsenate + glutathione + H(+) = glutathionyl-S-S-[glutaredoxin] + arsenite + H2O</text>
        <dbReference type="Rhea" id="RHEA:22016"/>
        <dbReference type="Rhea" id="RHEA-COMP:10729"/>
        <dbReference type="Rhea" id="RHEA-COMP:17668"/>
        <dbReference type="ChEBI" id="CHEBI:15377"/>
        <dbReference type="ChEBI" id="CHEBI:15378"/>
        <dbReference type="ChEBI" id="CHEBI:29242"/>
        <dbReference type="ChEBI" id="CHEBI:29950"/>
        <dbReference type="ChEBI" id="CHEBI:48597"/>
        <dbReference type="ChEBI" id="CHEBI:57925"/>
        <dbReference type="ChEBI" id="CHEBI:146199"/>
        <dbReference type="EC" id="1.20.4.1"/>
    </reaction>
</comment>
<dbReference type="InterPro" id="IPR006660">
    <property type="entry name" value="Arsenate_reductase-like"/>
</dbReference>
<dbReference type="InterPro" id="IPR006659">
    <property type="entry name" value="Arsenate_reductase"/>
</dbReference>
<dbReference type="NCBIfam" id="TIGR00014">
    <property type="entry name" value="arsC"/>
    <property type="match status" value="1"/>
</dbReference>
<dbReference type="GO" id="GO:0046685">
    <property type="term" value="P:response to arsenic-containing substance"/>
    <property type="evidence" value="ECO:0007669"/>
    <property type="project" value="UniProtKB-KW"/>
</dbReference>
<dbReference type="Proteomes" id="UP000545507">
    <property type="component" value="Unassembled WGS sequence"/>
</dbReference>
<dbReference type="Pfam" id="PF03960">
    <property type="entry name" value="ArsC"/>
    <property type="match status" value="1"/>
</dbReference>
<dbReference type="PANTHER" id="PTHR30041">
    <property type="entry name" value="ARSENATE REDUCTASE"/>
    <property type="match status" value="1"/>
</dbReference>
<evidence type="ECO:0000256" key="5">
    <source>
        <dbReference type="ARBA" id="ARBA00039879"/>
    </source>
</evidence>
<evidence type="ECO:0000313" key="9">
    <source>
        <dbReference type="Proteomes" id="UP000545507"/>
    </source>
</evidence>
<dbReference type="RefSeq" id="WP_177139810.1">
    <property type="nucleotide sequence ID" value="NZ_VYGV01000028.1"/>
</dbReference>
<proteinExistence type="inferred from homology"/>
<accession>A0A7Y8L0Q0</accession>
<dbReference type="PROSITE" id="PS51353">
    <property type="entry name" value="ARSC"/>
    <property type="match status" value="1"/>
</dbReference>
<comment type="similarity">
    <text evidence="1 6 7">Belongs to the ArsC family.</text>
</comment>
<protein>
    <recommendedName>
        <fullName evidence="5 7">Arsenate reductase</fullName>
        <ecNumber evidence="4 7">1.20.4.1</ecNumber>
    </recommendedName>
</protein>
<dbReference type="EMBL" id="VYGV01000028">
    <property type="protein sequence ID" value="NWF48882.1"/>
    <property type="molecule type" value="Genomic_DNA"/>
</dbReference>
<evidence type="ECO:0000256" key="3">
    <source>
        <dbReference type="ARBA" id="ARBA00023002"/>
    </source>
</evidence>
<evidence type="ECO:0000256" key="6">
    <source>
        <dbReference type="PROSITE-ProRule" id="PRU01282"/>
    </source>
</evidence>
<dbReference type="Gene3D" id="3.40.30.10">
    <property type="entry name" value="Glutaredoxin"/>
    <property type="match status" value="1"/>
</dbReference>
<comment type="caution">
    <text evidence="8">The sequence shown here is derived from an EMBL/GenBank/DDBJ whole genome shotgun (WGS) entry which is preliminary data.</text>
</comment>
<dbReference type="PANTHER" id="PTHR30041:SF5">
    <property type="entry name" value="ARSENATE REDUCTASE-RELATED"/>
    <property type="match status" value="1"/>
</dbReference>
<evidence type="ECO:0000313" key="8">
    <source>
        <dbReference type="EMBL" id="NWF48882.1"/>
    </source>
</evidence>
<reference evidence="8 9" key="1">
    <citation type="submission" date="2019-09" db="EMBL/GenBank/DDBJ databases">
        <title>Hydrogenophaga aromatica sp. nov., isolated from a para-xylene-degrading enrichment culture.</title>
        <authorList>
            <person name="Tancsics A."/>
            <person name="Banerjee S."/>
        </authorList>
    </citation>
    <scope>NUCLEOTIDE SEQUENCE [LARGE SCALE GENOMIC DNA]</scope>
    <source>
        <strain evidence="8 9">D2P1</strain>
    </source>
</reference>
<keyword evidence="2" id="KW-0059">Arsenical resistance</keyword>
<dbReference type="InterPro" id="IPR036249">
    <property type="entry name" value="Thioredoxin-like_sf"/>
</dbReference>
<keyword evidence="3 7" id="KW-0560">Oxidoreductase</keyword>
<evidence type="ECO:0000256" key="1">
    <source>
        <dbReference type="ARBA" id="ARBA00007198"/>
    </source>
</evidence>
<name>A0A7Y8L0Q0_9BURK</name>
<evidence type="ECO:0000256" key="4">
    <source>
        <dbReference type="ARBA" id="ARBA00038969"/>
    </source>
</evidence>
<evidence type="ECO:0000256" key="7">
    <source>
        <dbReference type="RuleBase" id="RU362029"/>
    </source>
</evidence>
<gene>
    <name evidence="8" type="primary">arsC</name>
    <name evidence="8" type="ORF">F3K02_27035</name>
</gene>
<dbReference type="AlphaFoldDB" id="A0A7Y8L0Q0"/>
<dbReference type="GO" id="GO:0008794">
    <property type="term" value="F:arsenate reductase (glutaredoxin) activity"/>
    <property type="evidence" value="ECO:0007669"/>
    <property type="project" value="UniProtKB-UniRule"/>
</dbReference>
<keyword evidence="9" id="KW-1185">Reference proteome</keyword>
<dbReference type="SUPFAM" id="SSF52833">
    <property type="entry name" value="Thioredoxin-like"/>
    <property type="match status" value="1"/>
</dbReference>
<organism evidence="8 9">
    <name type="scientific">Hydrogenophaga aromaticivorans</name>
    <dbReference type="NCBI Taxonomy" id="2610898"/>
    <lineage>
        <taxon>Bacteria</taxon>
        <taxon>Pseudomonadati</taxon>
        <taxon>Pseudomonadota</taxon>
        <taxon>Betaproteobacteria</taxon>
        <taxon>Burkholderiales</taxon>
        <taxon>Comamonadaceae</taxon>
        <taxon>Hydrogenophaga</taxon>
    </lineage>
</organism>
<dbReference type="CDD" id="cd03034">
    <property type="entry name" value="ArsC_ArsC"/>
    <property type="match status" value="1"/>
</dbReference>
<sequence length="126" mass="14416">MKPKNPEITFFHNPACSTSRNVLAMVREAGVDPLVVEYLKTPYTREQLAGLLKAMALRPRDVIRTKGDLYAQLDLARPDWSDEQLLDFMVNHPVLVERPIVVTPLGTRLCRPKERVWEVLPVERPA</sequence>